<gene>
    <name evidence="8" type="ORF">CALMAC_LOCUS5057</name>
</gene>
<keyword evidence="5" id="KW-1133">Transmembrane helix</keyword>
<protein>
    <recommendedName>
        <fullName evidence="10">Protein sleepless</fullName>
    </recommendedName>
</protein>
<keyword evidence="9" id="KW-1185">Reference proteome</keyword>
<dbReference type="InterPro" id="IPR045860">
    <property type="entry name" value="Snake_toxin-like_sf"/>
</dbReference>
<evidence type="ECO:0000256" key="6">
    <source>
        <dbReference type="ARBA" id="ARBA00023136"/>
    </source>
</evidence>
<keyword evidence="3" id="KW-0812">Transmembrane</keyword>
<name>A0A653BZP5_CALMS</name>
<keyword evidence="2" id="KW-0325">Glycoprotein</keyword>
<dbReference type="OrthoDB" id="6781779at2759"/>
<dbReference type="EMBL" id="CAACVG010006695">
    <property type="protein sequence ID" value="VEN41112.1"/>
    <property type="molecule type" value="Genomic_DNA"/>
</dbReference>
<dbReference type="AlphaFoldDB" id="A0A653BZP5"/>
<evidence type="ECO:0000256" key="3">
    <source>
        <dbReference type="ARBA" id="ARBA00022692"/>
    </source>
</evidence>
<evidence type="ECO:0000313" key="8">
    <source>
        <dbReference type="EMBL" id="VEN41112.1"/>
    </source>
</evidence>
<keyword evidence="4" id="KW-0732">Signal</keyword>
<evidence type="ECO:0000256" key="2">
    <source>
        <dbReference type="ARBA" id="ARBA00022622"/>
    </source>
</evidence>
<accession>A0A653BZP5</accession>
<dbReference type="InterPro" id="IPR050975">
    <property type="entry name" value="Sleep_regulator"/>
</dbReference>
<comment type="subcellular location">
    <subcellularLocation>
        <location evidence="1">Membrane</location>
        <topology evidence="1">Lipid-anchor</topology>
        <topology evidence="1">GPI-anchor</topology>
    </subcellularLocation>
</comment>
<organism evidence="8 9">
    <name type="scientific">Callosobruchus maculatus</name>
    <name type="common">Southern cowpea weevil</name>
    <name type="synonym">Pulse bruchid</name>
    <dbReference type="NCBI Taxonomy" id="64391"/>
    <lineage>
        <taxon>Eukaryota</taxon>
        <taxon>Metazoa</taxon>
        <taxon>Ecdysozoa</taxon>
        <taxon>Arthropoda</taxon>
        <taxon>Hexapoda</taxon>
        <taxon>Insecta</taxon>
        <taxon>Pterygota</taxon>
        <taxon>Neoptera</taxon>
        <taxon>Endopterygota</taxon>
        <taxon>Coleoptera</taxon>
        <taxon>Polyphaga</taxon>
        <taxon>Cucujiformia</taxon>
        <taxon>Chrysomeloidea</taxon>
        <taxon>Chrysomelidae</taxon>
        <taxon>Bruchinae</taxon>
        <taxon>Bruchini</taxon>
        <taxon>Callosobruchus</taxon>
    </lineage>
</organism>
<evidence type="ECO:0000256" key="1">
    <source>
        <dbReference type="ARBA" id="ARBA00004589"/>
    </source>
</evidence>
<evidence type="ECO:0008006" key="10">
    <source>
        <dbReference type="Google" id="ProtNLM"/>
    </source>
</evidence>
<dbReference type="PANTHER" id="PTHR33562">
    <property type="entry name" value="ATILLA, ISOFORM B-RELATED-RELATED"/>
    <property type="match status" value="1"/>
</dbReference>
<evidence type="ECO:0000256" key="7">
    <source>
        <dbReference type="ARBA" id="ARBA00023288"/>
    </source>
</evidence>
<dbReference type="Proteomes" id="UP000410492">
    <property type="component" value="Unassembled WGS sequence"/>
</dbReference>
<evidence type="ECO:0000256" key="4">
    <source>
        <dbReference type="ARBA" id="ARBA00022729"/>
    </source>
</evidence>
<evidence type="ECO:0000313" key="9">
    <source>
        <dbReference type="Proteomes" id="UP000410492"/>
    </source>
</evidence>
<evidence type="ECO:0000256" key="5">
    <source>
        <dbReference type="ARBA" id="ARBA00022989"/>
    </source>
</evidence>
<proteinExistence type="predicted"/>
<keyword evidence="2" id="KW-0336">GPI-anchor</keyword>
<dbReference type="GO" id="GO:0098552">
    <property type="term" value="C:side of membrane"/>
    <property type="evidence" value="ECO:0007669"/>
    <property type="project" value="UniProtKB-KW"/>
</dbReference>
<keyword evidence="6" id="KW-0472">Membrane</keyword>
<keyword evidence="7" id="KW-0449">Lipoprotein</keyword>
<sequence length="158" mass="18134">MMNLKYKYYYHFYILTAVFIVNESQARKCYVCGDEGDPPCKNFEMDKEMFSKQCHPSDQACLIKIEGRKRVRTCEKERIEDCKIANGVKYCFCTTDLCNDNETRFMTPTDDEDILEGSGVKMIPTLTENPQISIVVSSANPLTCRIFLLLLLSALLLV</sequence>
<reference evidence="8 9" key="1">
    <citation type="submission" date="2019-01" db="EMBL/GenBank/DDBJ databases">
        <authorList>
            <person name="Sayadi A."/>
        </authorList>
    </citation>
    <scope>NUCLEOTIDE SEQUENCE [LARGE SCALE GENOMIC DNA]</scope>
</reference>
<dbReference type="SUPFAM" id="SSF57302">
    <property type="entry name" value="Snake toxin-like"/>
    <property type="match status" value="1"/>
</dbReference>